<dbReference type="InterPro" id="IPR012337">
    <property type="entry name" value="RNaseH-like_sf"/>
</dbReference>
<dbReference type="Proteomes" id="UP001159363">
    <property type="component" value="Chromosome 3"/>
</dbReference>
<dbReference type="InterPro" id="IPR036397">
    <property type="entry name" value="RNaseH_sf"/>
</dbReference>
<comment type="caution">
    <text evidence="1">The sequence shown here is derived from an EMBL/GenBank/DDBJ whole genome shotgun (WGS) entry which is preliminary data.</text>
</comment>
<keyword evidence="2" id="KW-1185">Reference proteome</keyword>
<proteinExistence type="predicted"/>
<gene>
    <name evidence="1" type="ORF">PR048_010684</name>
</gene>
<dbReference type="EMBL" id="JARBHB010000003">
    <property type="protein sequence ID" value="KAJ8891169.1"/>
    <property type="molecule type" value="Genomic_DNA"/>
</dbReference>
<reference evidence="1 2" key="1">
    <citation type="submission" date="2023-02" db="EMBL/GenBank/DDBJ databases">
        <title>LHISI_Scaffold_Assembly.</title>
        <authorList>
            <person name="Stuart O.P."/>
            <person name="Cleave R."/>
            <person name="Magrath M.J.L."/>
            <person name="Mikheyev A.S."/>
        </authorList>
    </citation>
    <scope>NUCLEOTIDE SEQUENCE [LARGE SCALE GENOMIC DNA]</scope>
    <source>
        <strain evidence="1">Daus_M_001</strain>
        <tissue evidence="1">Leg muscle</tissue>
    </source>
</reference>
<dbReference type="PANTHER" id="PTHR47331">
    <property type="entry name" value="PHD-TYPE DOMAIN-CONTAINING PROTEIN"/>
    <property type="match status" value="1"/>
</dbReference>
<evidence type="ECO:0008006" key="3">
    <source>
        <dbReference type="Google" id="ProtNLM"/>
    </source>
</evidence>
<accession>A0ABQ9I3D7</accession>
<protein>
    <recommendedName>
        <fullName evidence="3">Integrase catalytic domain-containing protein</fullName>
    </recommendedName>
</protein>
<evidence type="ECO:0000313" key="1">
    <source>
        <dbReference type="EMBL" id="KAJ8891169.1"/>
    </source>
</evidence>
<evidence type="ECO:0000313" key="2">
    <source>
        <dbReference type="Proteomes" id="UP001159363"/>
    </source>
</evidence>
<dbReference type="SUPFAM" id="SSF53098">
    <property type="entry name" value="Ribonuclease H-like"/>
    <property type="match status" value="1"/>
</dbReference>
<sequence length="164" mass="18851">MALRKVLGRCSQRKRFEVKKPTTLPPALPVDHVREAAVLEIVGVDLAGPLWGKMFGRNIYLRCVHFELVLSLSTTGFLQLLRWFVTWHGRPQTIYSDNGTNFVGANTLMSSIDWEDLYTETSLMRIEWKFSPPLAAWWGDFWERMVQMVKKTAKACVGQGYLDL</sequence>
<dbReference type="Gene3D" id="3.30.420.10">
    <property type="entry name" value="Ribonuclease H-like superfamily/Ribonuclease H"/>
    <property type="match status" value="1"/>
</dbReference>
<name>A0ABQ9I3D7_9NEOP</name>
<organism evidence="1 2">
    <name type="scientific">Dryococelus australis</name>
    <dbReference type="NCBI Taxonomy" id="614101"/>
    <lineage>
        <taxon>Eukaryota</taxon>
        <taxon>Metazoa</taxon>
        <taxon>Ecdysozoa</taxon>
        <taxon>Arthropoda</taxon>
        <taxon>Hexapoda</taxon>
        <taxon>Insecta</taxon>
        <taxon>Pterygota</taxon>
        <taxon>Neoptera</taxon>
        <taxon>Polyneoptera</taxon>
        <taxon>Phasmatodea</taxon>
        <taxon>Verophasmatodea</taxon>
        <taxon>Anareolatae</taxon>
        <taxon>Phasmatidae</taxon>
        <taxon>Eurycanthinae</taxon>
        <taxon>Dryococelus</taxon>
    </lineage>
</organism>